<dbReference type="PROSITE" id="PS50878">
    <property type="entry name" value="RT_POL"/>
    <property type="match status" value="1"/>
</dbReference>
<dbReference type="PANTHER" id="PTHR12066">
    <property type="entry name" value="TELOMERASE REVERSE TRANSCRIPTASE"/>
    <property type="match status" value="1"/>
</dbReference>
<feature type="domain" description="Reverse transcriptase" evidence="15">
    <location>
        <begin position="585"/>
        <end position="927"/>
    </location>
</feature>
<feature type="region of interest" description="Disordered" evidence="14">
    <location>
        <begin position="356"/>
        <end position="430"/>
    </location>
</feature>
<evidence type="ECO:0000256" key="6">
    <source>
        <dbReference type="ARBA" id="ARBA00022695"/>
    </source>
</evidence>
<dbReference type="GO" id="GO:0007004">
    <property type="term" value="P:telomere maintenance via telomerase"/>
    <property type="evidence" value="ECO:0007669"/>
    <property type="project" value="TreeGrafter"/>
</dbReference>
<comment type="catalytic activity">
    <reaction evidence="12 13">
        <text>DNA(n) + a 2'-deoxyribonucleoside 5'-triphosphate = DNA(n+1) + diphosphate</text>
        <dbReference type="Rhea" id="RHEA:22508"/>
        <dbReference type="Rhea" id="RHEA-COMP:17339"/>
        <dbReference type="Rhea" id="RHEA-COMP:17340"/>
        <dbReference type="ChEBI" id="CHEBI:33019"/>
        <dbReference type="ChEBI" id="CHEBI:61560"/>
        <dbReference type="ChEBI" id="CHEBI:173112"/>
        <dbReference type="EC" id="2.7.7.49"/>
    </reaction>
</comment>
<feature type="compositionally biased region" description="Basic and acidic residues" evidence="14">
    <location>
        <begin position="219"/>
        <end position="233"/>
    </location>
</feature>
<evidence type="ECO:0000256" key="10">
    <source>
        <dbReference type="ARBA" id="ARBA00022918"/>
    </source>
</evidence>
<evidence type="ECO:0000256" key="12">
    <source>
        <dbReference type="ARBA" id="ARBA00048173"/>
    </source>
</evidence>
<organism evidence="16 17">
    <name type="scientific">Coemansia asiatica</name>
    <dbReference type="NCBI Taxonomy" id="1052880"/>
    <lineage>
        <taxon>Eukaryota</taxon>
        <taxon>Fungi</taxon>
        <taxon>Fungi incertae sedis</taxon>
        <taxon>Zoopagomycota</taxon>
        <taxon>Kickxellomycotina</taxon>
        <taxon>Kickxellomycetes</taxon>
        <taxon>Kickxellales</taxon>
        <taxon>Kickxellaceae</taxon>
        <taxon>Coemansia</taxon>
    </lineage>
</organism>
<dbReference type="AlphaFoldDB" id="A0A9W8CM49"/>
<evidence type="ECO:0000256" key="8">
    <source>
        <dbReference type="ARBA" id="ARBA00022842"/>
    </source>
</evidence>
<keyword evidence="17" id="KW-1185">Reference proteome</keyword>
<dbReference type="GO" id="GO:0046872">
    <property type="term" value="F:metal ion binding"/>
    <property type="evidence" value="ECO:0007669"/>
    <property type="project" value="UniProtKB-KW"/>
</dbReference>
<evidence type="ECO:0000256" key="13">
    <source>
        <dbReference type="RuleBase" id="RU365061"/>
    </source>
</evidence>
<dbReference type="Gene3D" id="1.10.357.90">
    <property type="match status" value="1"/>
</dbReference>
<comment type="subcellular location">
    <subcellularLocation>
        <location evidence="13">Nucleus</location>
    </subcellularLocation>
    <subcellularLocation>
        <location evidence="13">Chromosome</location>
        <location evidence="13">Telomere</location>
    </subcellularLocation>
</comment>
<feature type="compositionally biased region" description="Low complexity" evidence="14">
    <location>
        <begin position="382"/>
        <end position="394"/>
    </location>
</feature>
<dbReference type="EC" id="2.7.7.49" evidence="2 13"/>
<dbReference type="SMART" id="SM00975">
    <property type="entry name" value="Telomerase_RBD"/>
    <property type="match status" value="1"/>
</dbReference>
<dbReference type="PANTHER" id="PTHR12066:SF0">
    <property type="entry name" value="TELOMERASE REVERSE TRANSCRIPTASE"/>
    <property type="match status" value="1"/>
</dbReference>
<keyword evidence="5 13" id="KW-0808">Transferase</keyword>
<keyword evidence="4 13" id="KW-0158">Chromosome</keyword>
<protein>
    <recommendedName>
        <fullName evidence="3 13">Telomerase reverse transcriptase</fullName>
        <ecNumber evidence="2 13">2.7.7.49</ecNumber>
    </recommendedName>
    <alternativeName>
        <fullName evidence="13">Telomerase catalytic subunit</fullName>
    </alternativeName>
</protein>
<dbReference type="GO" id="GO:0000781">
    <property type="term" value="C:chromosome, telomeric region"/>
    <property type="evidence" value="ECO:0007669"/>
    <property type="project" value="UniProtKB-SubCell"/>
</dbReference>
<dbReference type="Proteomes" id="UP001145021">
    <property type="component" value="Unassembled WGS sequence"/>
</dbReference>
<dbReference type="PRINTS" id="PR01365">
    <property type="entry name" value="TELOMERASERT"/>
</dbReference>
<dbReference type="SUPFAM" id="SSF56672">
    <property type="entry name" value="DNA/RNA polymerases"/>
    <property type="match status" value="1"/>
</dbReference>
<dbReference type="Pfam" id="PF12009">
    <property type="entry name" value="Telomerase_RBD"/>
    <property type="match status" value="1"/>
</dbReference>
<keyword evidence="9 13" id="KW-0779">Telomere</keyword>
<dbReference type="Pfam" id="PF00078">
    <property type="entry name" value="RVT_1"/>
    <property type="match status" value="1"/>
</dbReference>
<comment type="similarity">
    <text evidence="1 13">Belongs to the reverse transcriptase family. Telomerase subfamily.</text>
</comment>
<evidence type="ECO:0000256" key="9">
    <source>
        <dbReference type="ARBA" id="ARBA00022895"/>
    </source>
</evidence>
<keyword evidence="11 13" id="KW-0539">Nucleus</keyword>
<dbReference type="CDD" id="cd01648">
    <property type="entry name" value="TERT"/>
    <property type="match status" value="1"/>
</dbReference>
<dbReference type="EMBL" id="JANBOH010000016">
    <property type="protein sequence ID" value="KAJ1647931.1"/>
    <property type="molecule type" value="Genomic_DNA"/>
</dbReference>
<dbReference type="InterPro" id="IPR000477">
    <property type="entry name" value="RT_dom"/>
</dbReference>
<dbReference type="GO" id="GO:0070034">
    <property type="term" value="F:telomerase RNA binding"/>
    <property type="evidence" value="ECO:0007669"/>
    <property type="project" value="TreeGrafter"/>
</dbReference>
<proteinExistence type="inferred from homology"/>
<keyword evidence="8 13" id="KW-0460">Magnesium</keyword>
<name>A0A9W8CM49_9FUNG</name>
<dbReference type="GO" id="GO:0003720">
    <property type="term" value="F:telomerase activity"/>
    <property type="evidence" value="ECO:0007669"/>
    <property type="project" value="InterPro"/>
</dbReference>
<evidence type="ECO:0000256" key="11">
    <source>
        <dbReference type="ARBA" id="ARBA00023242"/>
    </source>
</evidence>
<comment type="caution">
    <text evidence="16">The sequence shown here is derived from an EMBL/GenBank/DDBJ whole genome shotgun (WGS) entry which is preliminary data.</text>
</comment>
<sequence>MNTVFFKSYYPVVSTLGDYFDALLGSQNVCQRPGDPASFRRFVDTTIVGHAPVVKTCVWEEPTHSVRDTAIDAIHQLLLLPSAKGSGYGSRFGPYGERGCDNVFADGYVMKKDGSKNTVQTNSSLLNRHVNSSIVELNKKRWKILLDRVGNAALKRMLTETSVFIALKNKNYYQMSGAPVIALARPPPGQLYVPPIQRLIDPAPDMADKPICLSGKRKRDGEQREIGLSQERRKPLKKACVSDPSNDALMSARFQAPESPCLLTVSCRNMMYSVPRMCNGRKRNGKAVSWNLPPTFVLNRCSSPDQLLRSIFAETMYTEAEMPPVLVALASRMLRLHQKFNYRFYLFKRCPAPWQNSDAQPTSDNDDASCLLDNNSKSAELPDSAPGPDACPDPDANERARPSSQRGSRSRVEQEPETESDSPLQLSAAKAPADGATGSVLEMASERSAVYQFLQLCIQCVIPRELIGGKRNHRGLYKLVHRLVYGGCFEQISLNEAIPWFVSTEVGSWLGGFAPLRAFETYALLIYWVMTEYVVEVVRHFFYVTESSSTQYALHFYRKDVWISITREPWKELVKNMYVAKDFSDLEAAGQNKCSSEFHHIRLLPKERSFRAIVNMKRAYVFRRKTPSCTDSLKTATGAAQFKMFSTSETSRQLSDALAAMRNLRQKRPEIIGSSVFSSSDMYAKLQAFKQLEQVRPLLGKQSLFMAKCDIQSAFDTIDQDKLMSILRTHVFEENKYFILYKYWLVSLTSDVGKRFAQCAVPADEAMPFGAVLSIMARWAKQTVFGDRSETRMLCSDDMLSVIERTTRQSFVRSSTGYFHQHGGIPQGSVLSTMLCNIYYARMEHDHLAVLIDPTRTMIMRLVDDFFVVSTSREQVIGLLECLMQGIPEYGCALNKEKTLVNFDAVIKGQRVNRTALHGIPWCGKLICDRTLDVMIDFGTFVQMPKIDQGMRVNTSKMNGYCQLRQRMLKAVRPRMIKLFMDCDFNSELTVTLNLYQHLLICAKKMHVYHRRIYARSTPAQLFKTIGDAIMLAYVMLRSNCGKSTLSAADVTWLGMHAFYCVLQPKQARYVELLRRIKSVIDQPKFVRFDQKFESVMTSPLNRAVLSVVY</sequence>
<evidence type="ECO:0000313" key="17">
    <source>
        <dbReference type="Proteomes" id="UP001145021"/>
    </source>
</evidence>
<feature type="region of interest" description="Disordered" evidence="14">
    <location>
        <begin position="212"/>
        <end position="240"/>
    </location>
</feature>
<evidence type="ECO:0000256" key="2">
    <source>
        <dbReference type="ARBA" id="ARBA00012493"/>
    </source>
</evidence>
<evidence type="ECO:0000256" key="1">
    <source>
        <dbReference type="ARBA" id="ARBA00008001"/>
    </source>
</evidence>
<evidence type="ECO:0000256" key="4">
    <source>
        <dbReference type="ARBA" id="ARBA00022454"/>
    </source>
</evidence>
<gene>
    <name evidence="16" type="primary">EST2</name>
    <name evidence="16" type="ORF">LPJ64_000743</name>
</gene>
<dbReference type="InterPro" id="IPR021891">
    <property type="entry name" value="Telomerase_RBD"/>
</dbReference>
<keyword evidence="10 13" id="KW-0695">RNA-directed DNA polymerase</keyword>
<evidence type="ECO:0000256" key="3">
    <source>
        <dbReference type="ARBA" id="ARBA00016182"/>
    </source>
</evidence>
<dbReference type="Gene3D" id="1.10.132.70">
    <property type="match status" value="1"/>
</dbReference>
<reference evidence="16" key="1">
    <citation type="submission" date="2022-07" db="EMBL/GenBank/DDBJ databases">
        <title>Phylogenomic reconstructions and comparative analyses of Kickxellomycotina fungi.</title>
        <authorList>
            <person name="Reynolds N.K."/>
            <person name="Stajich J.E."/>
            <person name="Barry K."/>
            <person name="Grigoriev I.V."/>
            <person name="Crous P."/>
            <person name="Smith M.E."/>
        </authorList>
    </citation>
    <scope>NUCLEOTIDE SEQUENCE</scope>
    <source>
        <strain evidence="16">NBRC 105413</strain>
    </source>
</reference>
<evidence type="ECO:0000256" key="14">
    <source>
        <dbReference type="SAM" id="MobiDB-lite"/>
    </source>
</evidence>
<dbReference type="InterPro" id="IPR043502">
    <property type="entry name" value="DNA/RNA_pol_sf"/>
</dbReference>
<dbReference type="InterPro" id="IPR003545">
    <property type="entry name" value="Telomerase_RT"/>
</dbReference>
<dbReference type="GO" id="GO:0042162">
    <property type="term" value="F:telomeric DNA binding"/>
    <property type="evidence" value="ECO:0007669"/>
    <property type="project" value="TreeGrafter"/>
</dbReference>
<evidence type="ECO:0000256" key="7">
    <source>
        <dbReference type="ARBA" id="ARBA00022723"/>
    </source>
</evidence>
<comment type="function">
    <text evidence="13">Telomerase is a ribonucleoprotein enzyme essential for the replication of chromosome termini in most eukaryotes. It elongates telomeres. It is a reverse transcriptase that adds simple sequence repeats to chromosome ends by copying a template sequence within the RNA component of the enzyme.</text>
</comment>
<accession>A0A9W8CM49</accession>
<keyword evidence="7 13" id="KW-0479">Metal-binding</keyword>
<evidence type="ECO:0000256" key="5">
    <source>
        <dbReference type="ARBA" id="ARBA00022679"/>
    </source>
</evidence>
<dbReference type="GO" id="GO:0000333">
    <property type="term" value="C:telomerase catalytic core complex"/>
    <property type="evidence" value="ECO:0007669"/>
    <property type="project" value="TreeGrafter"/>
</dbReference>
<dbReference type="Pfam" id="PF21399">
    <property type="entry name" value="TERT_C"/>
    <property type="match status" value="1"/>
</dbReference>
<evidence type="ECO:0000259" key="15">
    <source>
        <dbReference type="PROSITE" id="PS50878"/>
    </source>
</evidence>
<keyword evidence="6 13" id="KW-0548">Nucleotidyltransferase</keyword>
<dbReference type="InterPro" id="IPR049139">
    <property type="entry name" value="TERT_C"/>
</dbReference>
<evidence type="ECO:0000313" key="16">
    <source>
        <dbReference type="EMBL" id="KAJ1647931.1"/>
    </source>
</evidence>